<dbReference type="Pfam" id="PF06445">
    <property type="entry name" value="GyrI-like"/>
    <property type="match status" value="1"/>
</dbReference>
<name>A0A920CZ67_9BACL</name>
<keyword evidence="3" id="KW-1185">Reference proteome</keyword>
<evidence type="ECO:0000313" key="2">
    <source>
        <dbReference type="EMBL" id="GIP18125.1"/>
    </source>
</evidence>
<gene>
    <name evidence="2" type="ORF">J40TS1_37670</name>
</gene>
<evidence type="ECO:0000313" key="3">
    <source>
        <dbReference type="Proteomes" id="UP000683139"/>
    </source>
</evidence>
<dbReference type="RefSeq" id="WP_246563730.1">
    <property type="nucleotide sequence ID" value="NZ_BOSE01000007.1"/>
</dbReference>
<accession>A0A920CZ67</accession>
<dbReference type="InterPro" id="IPR011256">
    <property type="entry name" value="Reg_factor_effector_dom_sf"/>
</dbReference>
<dbReference type="SUPFAM" id="SSF55136">
    <property type="entry name" value="Probable bacterial effector-binding domain"/>
    <property type="match status" value="1"/>
</dbReference>
<proteinExistence type="predicted"/>
<feature type="domain" description="GyrI-like small molecule binding" evidence="1">
    <location>
        <begin position="1"/>
        <end position="110"/>
    </location>
</feature>
<dbReference type="InterPro" id="IPR029442">
    <property type="entry name" value="GyrI-like"/>
</dbReference>
<sequence length="140" mass="15987">MEPTIYKFPSMNILGVGSIGTIVSPSDVWPILFSKIEEIPYRKHPVKTLGIIKRNEQGYLAGVEVEQIIDIPEGMYSYEIPAGNYIGMTHRGPLNKININHLDCCSSLYNRLVFYHSFNLHYTRFIHTDSNPIAKCSREI</sequence>
<dbReference type="EMBL" id="BOSE01000007">
    <property type="protein sequence ID" value="GIP18125.1"/>
    <property type="molecule type" value="Genomic_DNA"/>
</dbReference>
<dbReference type="Proteomes" id="UP000683139">
    <property type="component" value="Unassembled WGS sequence"/>
</dbReference>
<evidence type="ECO:0000259" key="1">
    <source>
        <dbReference type="Pfam" id="PF06445"/>
    </source>
</evidence>
<organism evidence="2 3">
    <name type="scientific">Paenibacillus montaniterrae</name>
    <dbReference type="NCBI Taxonomy" id="429341"/>
    <lineage>
        <taxon>Bacteria</taxon>
        <taxon>Bacillati</taxon>
        <taxon>Bacillota</taxon>
        <taxon>Bacilli</taxon>
        <taxon>Bacillales</taxon>
        <taxon>Paenibacillaceae</taxon>
        <taxon>Paenibacillus</taxon>
    </lineage>
</organism>
<reference evidence="2" key="1">
    <citation type="submission" date="2021-03" db="EMBL/GenBank/DDBJ databases">
        <title>Antimicrobial resistance genes in bacteria isolated from Japanese honey, and their potential for conferring macrolide and lincosamide resistance in the American foulbrood pathogen Paenibacillus larvae.</title>
        <authorList>
            <person name="Okamoto M."/>
            <person name="Kumagai M."/>
            <person name="Kanamori H."/>
            <person name="Takamatsu D."/>
        </authorList>
    </citation>
    <scope>NUCLEOTIDE SEQUENCE</scope>
    <source>
        <strain evidence="2">J40TS1</strain>
    </source>
</reference>
<comment type="caution">
    <text evidence="2">The sequence shown here is derived from an EMBL/GenBank/DDBJ whole genome shotgun (WGS) entry which is preliminary data.</text>
</comment>
<dbReference type="AlphaFoldDB" id="A0A920CZ67"/>
<protein>
    <recommendedName>
        <fullName evidence="1">GyrI-like small molecule binding domain-containing protein</fullName>
    </recommendedName>
</protein>
<dbReference type="Gene3D" id="3.20.80.10">
    <property type="entry name" value="Regulatory factor, effector binding domain"/>
    <property type="match status" value="1"/>
</dbReference>